<evidence type="ECO:0008006" key="3">
    <source>
        <dbReference type="Google" id="ProtNLM"/>
    </source>
</evidence>
<evidence type="ECO:0000313" key="2">
    <source>
        <dbReference type="Proteomes" id="UP000262056"/>
    </source>
</evidence>
<dbReference type="AlphaFoldDB" id="A0A656PR89"/>
<evidence type="ECO:0000313" key="1">
    <source>
        <dbReference type="EMBL" id="HCQ40817.1"/>
    </source>
</evidence>
<dbReference type="EMBL" id="DQFB01000004">
    <property type="protein sequence ID" value="HCQ40817.1"/>
    <property type="molecule type" value="Genomic_DNA"/>
</dbReference>
<sequence>MNKDLLIIADQLQRDAYSIVEKLQLESVLGERFVVKVVGSTVYNLMTWRDLDFDLVTPVLPDNKVYFTLVEYLFALSEVKKVTLADNRNLEEQDRPKSMYIGLQYVDSKKEIWKLDIRLLSKEDVVTDRVADLIQEKLTEKFRHYILEIKTQVHNNPKYHKSFSSVDIYNAVLSNSVKDLGGFESYLKTLGKSF</sequence>
<organism evidence="1 2">
    <name type="scientific">candidate division WWE3 bacterium</name>
    <dbReference type="NCBI Taxonomy" id="2053526"/>
    <lineage>
        <taxon>Bacteria</taxon>
        <taxon>Katanobacteria</taxon>
    </lineage>
</organism>
<accession>A0A656PR89</accession>
<comment type="caution">
    <text evidence="1">The sequence shown here is derived from an EMBL/GenBank/DDBJ whole genome shotgun (WGS) entry which is preliminary data.</text>
</comment>
<name>A0A656PR89_UNCKA</name>
<gene>
    <name evidence="1" type="ORF">DIU24_03905</name>
</gene>
<reference evidence="1 2" key="1">
    <citation type="journal article" date="2018" name="Nat. Biotechnol.">
        <title>A standardized bacterial taxonomy based on genome phylogeny substantially revises the tree of life.</title>
        <authorList>
            <person name="Parks D.H."/>
            <person name="Chuvochina M."/>
            <person name="Waite D.W."/>
            <person name="Rinke C."/>
            <person name="Skarshewski A."/>
            <person name="Chaumeil P.A."/>
            <person name="Hugenholtz P."/>
        </authorList>
    </citation>
    <scope>NUCLEOTIDE SEQUENCE [LARGE SCALE GENOMIC DNA]</scope>
    <source>
        <strain evidence="1">UBA12021</strain>
    </source>
</reference>
<dbReference type="Proteomes" id="UP000262056">
    <property type="component" value="Unassembled WGS sequence"/>
</dbReference>
<proteinExistence type="predicted"/>
<protein>
    <recommendedName>
        <fullName evidence="3">Nucleotidyl transferase AbiEii/AbiGii toxin family protein</fullName>
    </recommendedName>
</protein>